<keyword evidence="3" id="KW-1185">Reference proteome</keyword>
<dbReference type="PROSITE" id="PS51257">
    <property type="entry name" value="PROKAR_LIPOPROTEIN"/>
    <property type="match status" value="1"/>
</dbReference>
<feature type="chain" id="PRO_5045644870" description="Lipoprotein" evidence="1">
    <location>
        <begin position="21"/>
        <end position="136"/>
    </location>
</feature>
<evidence type="ECO:0000313" key="3">
    <source>
        <dbReference type="Proteomes" id="UP001169063"/>
    </source>
</evidence>
<sequence>MRLSAALALTAAAVALSACEQPKIVAPMDRGVCYYVVPQEDGTARFHVVARDQQSLEYCAARLEEMRVRFLRQGGNRREVTGAYQGRFIWVSPRGVSVSEGWEGVRYFSLARTGDGRLAIPGAIQRDMDAAQAPAG</sequence>
<dbReference type="EMBL" id="JAUKTR010000004">
    <property type="protein sequence ID" value="MDO1559908.1"/>
    <property type="molecule type" value="Genomic_DNA"/>
</dbReference>
<name>A0ABT8SPV0_9CAUL</name>
<protein>
    <recommendedName>
        <fullName evidence="4">Lipoprotein</fullName>
    </recommendedName>
</protein>
<evidence type="ECO:0000313" key="2">
    <source>
        <dbReference type="EMBL" id="MDO1559908.1"/>
    </source>
</evidence>
<feature type="signal peptide" evidence="1">
    <location>
        <begin position="1"/>
        <end position="20"/>
    </location>
</feature>
<evidence type="ECO:0000256" key="1">
    <source>
        <dbReference type="SAM" id="SignalP"/>
    </source>
</evidence>
<accession>A0ABT8SPV0</accession>
<organism evidence="2 3">
    <name type="scientific">Peiella sedimenti</name>
    <dbReference type="NCBI Taxonomy" id="3061083"/>
    <lineage>
        <taxon>Bacteria</taxon>
        <taxon>Pseudomonadati</taxon>
        <taxon>Pseudomonadota</taxon>
        <taxon>Alphaproteobacteria</taxon>
        <taxon>Caulobacterales</taxon>
        <taxon>Caulobacteraceae</taxon>
        <taxon>Peiella</taxon>
    </lineage>
</organism>
<dbReference type="RefSeq" id="WP_302110340.1">
    <property type="nucleotide sequence ID" value="NZ_JAUKTR010000004.1"/>
</dbReference>
<keyword evidence="1" id="KW-0732">Signal</keyword>
<dbReference type="Proteomes" id="UP001169063">
    <property type="component" value="Unassembled WGS sequence"/>
</dbReference>
<proteinExistence type="predicted"/>
<comment type="caution">
    <text evidence="2">The sequence shown here is derived from an EMBL/GenBank/DDBJ whole genome shotgun (WGS) entry which is preliminary data.</text>
</comment>
<evidence type="ECO:0008006" key="4">
    <source>
        <dbReference type="Google" id="ProtNLM"/>
    </source>
</evidence>
<reference evidence="2" key="1">
    <citation type="submission" date="2023-07" db="EMBL/GenBank/DDBJ databases">
        <title>Brevundimonas soil sp. nov., isolated from the soil of chemical plant.</title>
        <authorList>
            <person name="Wu N."/>
        </authorList>
    </citation>
    <scope>NUCLEOTIDE SEQUENCE</scope>
    <source>
        <strain evidence="2">XZ-24</strain>
    </source>
</reference>
<gene>
    <name evidence="2" type="ORF">Q0812_10780</name>
</gene>